<feature type="region of interest" description="Disordered" evidence="1">
    <location>
        <begin position="57"/>
        <end position="109"/>
    </location>
</feature>
<comment type="caution">
    <text evidence="2">The sequence shown here is derived from an EMBL/GenBank/DDBJ whole genome shotgun (WGS) entry which is preliminary data.</text>
</comment>
<keyword evidence="3" id="KW-1185">Reference proteome</keyword>
<gene>
    <name evidence="2" type="ORF">Fot_28496</name>
</gene>
<dbReference type="AlphaFoldDB" id="A0ABD1TP65"/>
<feature type="region of interest" description="Disordered" evidence="1">
    <location>
        <begin position="1"/>
        <end position="29"/>
    </location>
</feature>
<dbReference type="Proteomes" id="UP001604277">
    <property type="component" value="Unassembled WGS sequence"/>
</dbReference>
<reference evidence="3" key="1">
    <citation type="submission" date="2024-07" db="EMBL/GenBank/DDBJ databases">
        <title>Two chromosome-level genome assemblies of Korean endemic species Abeliophyllum distichum and Forsythia ovata (Oleaceae).</title>
        <authorList>
            <person name="Jang H."/>
        </authorList>
    </citation>
    <scope>NUCLEOTIDE SEQUENCE [LARGE SCALE GENOMIC DNA]</scope>
</reference>
<evidence type="ECO:0000256" key="1">
    <source>
        <dbReference type="SAM" id="MobiDB-lite"/>
    </source>
</evidence>
<dbReference type="EMBL" id="JBFOLJ010000008">
    <property type="protein sequence ID" value="KAL2514525.1"/>
    <property type="molecule type" value="Genomic_DNA"/>
</dbReference>
<accession>A0ABD1TP65</accession>
<sequence>MPKLKIRRGGVVDDILHPPPVPSTASVPEVAIPKTPEAMVNSSSFIPLASEVTSGMPSVLRSGKRKAAADSKEESSMPGKGMDDVGDFRRTGQGREDPFSEVEDHTLQDREASQTPILPPTGKYEYINIGSRRDELDLMVLGKLPVLAAIAAASVHKYCTSTFGKAANNAELTELLKLVEMYTSRSHILNCELYKVLAMKVDELRSTVEGDEDVDTLCLENKDLWKQLAFSKDTRARAIYDITKAKMIQRACVQAQKKAESQLRSCQNMIHAKDKD</sequence>
<proteinExistence type="predicted"/>
<name>A0ABD1TP65_9LAMI</name>
<feature type="compositionally biased region" description="Basic and acidic residues" evidence="1">
    <location>
        <begin position="67"/>
        <end position="109"/>
    </location>
</feature>
<evidence type="ECO:0000313" key="2">
    <source>
        <dbReference type="EMBL" id="KAL2514525.1"/>
    </source>
</evidence>
<protein>
    <submittedName>
        <fullName evidence="2">Uncharacterized protein</fullName>
    </submittedName>
</protein>
<evidence type="ECO:0000313" key="3">
    <source>
        <dbReference type="Proteomes" id="UP001604277"/>
    </source>
</evidence>
<organism evidence="2 3">
    <name type="scientific">Forsythia ovata</name>
    <dbReference type="NCBI Taxonomy" id="205694"/>
    <lineage>
        <taxon>Eukaryota</taxon>
        <taxon>Viridiplantae</taxon>
        <taxon>Streptophyta</taxon>
        <taxon>Embryophyta</taxon>
        <taxon>Tracheophyta</taxon>
        <taxon>Spermatophyta</taxon>
        <taxon>Magnoliopsida</taxon>
        <taxon>eudicotyledons</taxon>
        <taxon>Gunneridae</taxon>
        <taxon>Pentapetalae</taxon>
        <taxon>asterids</taxon>
        <taxon>lamiids</taxon>
        <taxon>Lamiales</taxon>
        <taxon>Oleaceae</taxon>
        <taxon>Forsythieae</taxon>
        <taxon>Forsythia</taxon>
    </lineage>
</organism>